<evidence type="ECO:0000256" key="11">
    <source>
        <dbReference type="HAMAP-Rule" id="MF_00747"/>
    </source>
</evidence>
<accession>B8KWV4</accession>
<keyword evidence="2 11" id="KW-0963">Cytoplasm</keyword>
<dbReference type="AlphaFoldDB" id="B8KWV4"/>
<feature type="domain" description="Isocitrate dehydrogenase kinase/phosphatase (AceK) regulatory" evidence="13">
    <location>
        <begin position="8"/>
        <end position="311"/>
    </location>
</feature>
<evidence type="ECO:0000256" key="10">
    <source>
        <dbReference type="ARBA" id="ARBA00022912"/>
    </source>
</evidence>
<dbReference type="Proteomes" id="UP000004699">
    <property type="component" value="Unassembled WGS sequence"/>
</dbReference>
<comment type="similarity">
    <text evidence="11">Belongs to the AceK family.</text>
</comment>
<dbReference type="HOGENOM" id="CLU_033804_1_1_6"/>
<keyword evidence="7 11" id="KW-0418">Kinase</keyword>
<keyword evidence="5 11" id="KW-0808">Transferase</keyword>
<evidence type="ECO:0000313" key="14">
    <source>
        <dbReference type="EMBL" id="EED35831.1"/>
    </source>
</evidence>
<dbReference type="STRING" id="565045.NOR51B_1778"/>
<comment type="catalytic activity">
    <reaction evidence="11">
        <text>L-seryl-[isocitrate dehydrogenase] + ATP = O-phospho-L-seryl-[isocitrate dehydrogenase] + ADP + H(+)</text>
        <dbReference type="Rhea" id="RHEA:43540"/>
        <dbReference type="Rhea" id="RHEA-COMP:10605"/>
        <dbReference type="Rhea" id="RHEA-COMP:10606"/>
        <dbReference type="ChEBI" id="CHEBI:15378"/>
        <dbReference type="ChEBI" id="CHEBI:29999"/>
        <dbReference type="ChEBI" id="CHEBI:30616"/>
        <dbReference type="ChEBI" id="CHEBI:83421"/>
        <dbReference type="ChEBI" id="CHEBI:456216"/>
        <dbReference type="EC" id="2.7.11.5"/>
    </reaction>
</comment>
<evidence type="ECO:0000256" key="5">
    <source>
        <dbReference type="ARBA" id="ARBA00022679"/>
    </source>
</evidence>
<feature type="binding site" evidence="11">
    <location>
        <begin position="318"/>
        <end position="324"/>
    </location>
    <ligand>
        <name>ATP</name>
        <dbReference type="ChEBI" id="CHEBI:30616"/>
    </ligand>
</feature>
<dbReference type="NCBIfam" id="NF002804">
    <property type="entry name" value="PRK02946.1"/>
    <property type="match status" value="1"/>
</dbReference>
<dbReference type="GO" id="GO:0005737">
    <property type="term" value="C:cytoplasm"/>
    <property type="evidence" value="ECO:0007669"/>
    <property type="project" value="UniProtKB-SubCell"/>
</dbReference>
<dbReference type="RefSeq" id="WP_009020577.1">
    <property type="nucleotide sequence ID" value="NZ_DS999411.1"/>
</dbReference>
<evidence type="ECO:0000256" key="6">
    <source>
        <dbReference type="ARBA" id="ARBA00022741"/>
    </source>
</evidence>
<evidence type="ECO:0000256" key="2">
    <source>
        <dbReference type="ARBA" id="ARBA00022490"/>
    </source>
</evidence>
<evidence type="ECO:0000256" key="4">
    <source>
        <dbReference type="ARBA" id="ARBA00022532"/>
    </source>
</evidence>
<feature type="binding site" evidence="11">
    <location>
        <position position="339"/>
    </location>
    <ligand>
        <name>ATP</name>
        <dbReference type="ChEBI" id="CHEBI:30616"/>
    </ligand>
</feature>
<dbReference type="Pfam" id="PF20423">
    <property type="entry name" value="AceK_regulatory"/>
    <property type="match status" value="1"/>
</dbReference>
<dbReference type="EC" id="2.7.11.5" evidence="11"/>
<reference evidence="15" key="1">
    <citation type="journal article" date="2013" name="BMC Microbiol.">
        <title>Taxonomy and evolution of bacteriochlorophyll a-containing members of the OM60/NOR5 clade of marine gammaproteobacteria: description of Luminiphilus syltensis gen. nov., sp. nov., reclassification of Haliea rubra as Pseudohaliea rubra gen. nov., comb. nov., and emendation of Chromatocurvus halotolerans.</title>
        <authorList>
            <person name="Spring S."/>
            <person name="Riedel T."/>
            <person name="Sproer C."/>
            <person name="Yan S."/>
            <person name="Harder J."/>
            <person name="Fuchs B.M."/>
        </authorList>
    </citation>
    <scope>NUCLEOTIDE SEQUENCE [LARGE SCALE GENOMIC DNA]</scope>
    <source>
        <strain evidence="15">NOR51-B</strain>
    </source>
</reference>
<keyword evidence="6 11" id="KW-0547">Nucleotide-binding</keyword>
<dbReference type="HAMAP" id="MF_00747">
    <property type="entry name" value="AceK"/>
    <property type="match status" value="1"/>
</dbReference>
<dbReference type="EMBL" id="DS999411">
    <property type="protein sequence ID" value="EED35831.1"/>
    <property type="molecule type" value="Genomic_DNA"/>
</dbReference>
<dbReference type="GO" id="GO:0016208">
    <property type="term" value="F:AMP binding"/>
    <property type="evidence" value="ECO:0007669"/>
    <property type="project" value="TreeGrafter"/>
</dbReference>
<dbReference type="OrthoDB" id="5287793at2"/>
<evidence type="ECO:0000256" key="3">
    <source>
        <dbReference type="ARBA" id="ARBA00022527"/>
    </source>
</evidence>
<dbReference type="GO" id="GO:0006097">
    <property type="term" value="P:glyoxylate cycle"/>
    <property type="evidence" value="ECO:0007669"/>
    <property type="project" value="UniProtKB-UniRule"/>
</dbReference>
<keyword evidence="15" id="KW-1185">Reference proteome</keyword>
<evidence type="ECO:0000256" key="8">
    <source>
        <dbReference type="ARBA" id="ARBA00022801"/>
    </source>
</evidence>
<dbReference type="GO" id="GO:0005524">
    <property type="term" value="F:ATP binding"/>
    <property type="evidence" value="ECO:0007669"/>
    <property type="project" value="UniProtKB-UniRule"/>
</dbReference>
<evidence type="ECO:0000256" key="1">
    <source>
        <dbReference type="ARBA" id="ARBA00022435"/>
    </source>
</evidence>
<feature type="active site" evidence="11">
    <location>
        <position position="374"/>
    </location>
</feature>
<comment type="subcellular location">
    <subcellularLocation>
        <location evidence="11">Cytoplasm</location>
    </subcellularLocation>
</comment>
<evidence type="ECO:0000259" key="12">
    <source>
        <dbReference type="Pfam" id="PF06315"/>
    </source>
</evidence>
<protein>
    <recommendedName>
        <fullName evidence="11">Isocitrate dehydrogenase kinase/phosphatase</fullName>
        <shortName evidence="11">IDH kinase/phosphatase</shortName>
        <shortName evidence="11">IDHK/P</shortName>
        <ecNumber evidence="11">2.7.11.5</ecNumber>
        <ecNumber evidence="11">3.1.3.-</ecNumber>
    </recommendedName>
</protein>
<evidence type="ECO:0000256" key="9">
    <source>
        <dbReference type="ARBA" id="ARBA00022840"/>
    </source>
</evidence>
<dbReference type="GO" id="GO:0006099">
    <property type="term" value="P:tricarboxylic acid cycle"/>
    <property type="evidence" value="ECO:0007669"/>
    <property type="project" value="UniProtKB-UniRule"/>
</dbReference>
<dbReference type="InterPro" id="IPR046855">
    <property type="entry name" value="AceK_kinase"/>
</dbReference>
<comment type="function">
    <text evidence="11">Bifunctional enzyme which can phosphorylate or dephosphorylate isocitrate dehydrogenase (IDH) on a specific serine residue. This is a regulatory mechanism which enables bacteria to bypass the Krebs cycle via the glyoxylate shunt in response to the source of carbon. When bacteria are grown on glucose, IDH is fully active and unphosphorylated, but when grown on acetate or ethanol, the activity of IDH declines drastically concomitant with its phosphorylation.</text>
</comment>
<proteinExistence type="inferred from homology"/>
<keyword evidence="1 11" id="KW-0329">Glyoxylate bypass</keyword>
<dbReference type="EC" id="3.1.3.-" evidence="11"/>
<keyword evidence="3 11" id="KW-0723">Serine/threonine-protein kinase</keyword>
<dbReference type="GO" id="GO:0004721">
    <property type="term" value="F:phosphoprotein phosphatase activity"/>
    <property type="evidence" value="ECO:0007669"/>
    <property type="project" value="UniProtKB-KW"/>
</dbReference>
<dbReference type="GO" id="GO:0008772">
    <property type="term" value="F:[isocitrate dehydrogenase (NADP+)] kinase activity"/>
    <property type="evidence" value="ECO:0007669"/>
    <property type="project" value="UniProtKB-UniRule"/>
</dbReference>
<dbReference type="Pfam" id="PF06315">
    <property type="entry name" value="AceK_kinase"/>
    <property type="match status" value="1"/>
</dbReference>
<sequence>MDKQIRLARTILNGFEAYFAEFENITLAARTRFENGEWAATHEASTRRIDVYKEKVLDVLGFVKYIAGDRLNDRLFWSETREVYAGLVRGMTNFEIAETFYNSVYNAIFGHQHIRDDYAFVFSPQGDMPPVDVSKVVRRYSPTKSMSENVRRLLEDYALSLPYEDMERDVQHICDAIRSQLRDHFPLDADTLEVQLLEHHFFRNKAVYIVGRIVAGGKQMPFVIPMLHNGDIENPAVYIDAALFGPDLVSMLFSFTRTYFMVDASIPSQYVLFLQQLMPKKAISEIYSAIGHHRHGKTFYYRSACRHMQATTDSFVVAPGIKGMVMTVFTLQSYEFVFKIIKDRFTPPKEVTHELVREKYQLVKRWDRAGRMADTQEFTNLVFERARFSDELMQELHETCPSQIVEHGTALIIKHCYVERRMTPLNLYLQTANDDEVEAVMLDYGKSIKELAAANIFPGDMLLKNFGVTRHGRVVFYDYDEIEPLLKCNFRRIPPPRDDYEEMASQPWYSVGPYDIFPEEFRLFFSGNQRARKAFDAHHSDIYDVEFWHGLQERLRAGHVDDFIPYPQRLRFSRSAA</sequence>
<feature type="domain" description="Isocitrate dehydrogenase kinase/phosphatase (AceK) kinase" evidence="12">
    <location>
        <begin position="313"/>
        <end position="568"/>
    </location>
</feature>
<keyword evidence="10 11" id="KW-0904">Protein phosphatase</keyword>
<dbReference type="PANTHER" id="PTHR39559:SF1">
    <property type="entry name" value="ISOCITRATE DEHYDROGENASE KINASE_PHOSPHATASE"/>
    <property type="match status" value="1"/>
</dbReference>
<dbReference type="PIRSF" id="PIRSF000719">
    <property type="entry name" value="AceK"/>
    <property type="match status" value="1"/>
</dbReference>
<keyword evidence="9 11" id="KW-0067">ATP-binding</keyword>
<dbReference type="GO" id="GO:0006006">
    <property type="term" value="P:glucose metabolic process"/>
    <property type="evidence" value="ECO:0007669"/>
    <property type="project" value="InterPro"/>
</dbReference>
<dbReference type="eggNOG" id="COG4579">
    <property type="taxonomic scope" value="Bacteria"/>
</dbReference>
<dbReference type="InterPro" id="IPR046854">
    <property type="entry name" value="AceK_regulatory"/>
</dbReference>
<gene>
    <name evidence="11 14" type="primary">aceK</name>
    <name evidence="14" type="ORF">NOR51B_1778</name>
</gene>
<evidence type="ECO:0000256" key="7">
    <source>
        <dbReference type="ARBA" id="ARBA00022777"/>
    </source>
</evidence>
<keyword evidence="4 11" id="KW-0816">Tricarboxylic acid cycle</keyword>
<dbReference type="PANTHER" id="PTHR39559">
    <property type="match status" value="1"/>
</dbReference>
<name>B8KWV4_9GAMM</name>
<evidence type="ECO:0000259" key="13">
    <source>
        <dbReference type="Pfam" id="PF20423"/>
    </source>
</evidence>
<dbReference type="InterPro" id="IPR010452">
    <property type="entry name" value="Isocitrate_DH_AceK"/>
</dbReference>
<keyword evidence="8 11" id="KW-0378">Hydrolase</keyword>
<dbReference type="GO" id="GO:0004674">
    <property type="term" value="F:protein serine/threonine kinase activity"/>
    <property type="evidence" value="ECO:0007669"/>
    <property type="project" value="UniProtKB-KW"/>
</dbReference>
<organism evidence="14 15">
    <name type="scientific">Luminiphilus syltensis NOR5-1B</name>
    <dbReference type="NCBI Taxonomy" id="565045"/>
    <lineage>
        <taxon>Bacteria</taxon>
        <taxon>Pseudomonadati</taxon>
        <taxon>Pseudomonadota</taxon>
        <taxon>Gammaproteobacteria</taxon>
        <taxon>Cellvibrionales</taxon>
        <taxon>Halieaceae</taxon>
        <taxon>Luminiphilus</taxon>
    </lineage>
</organism>
<evidence type="ECO:0000313" key="15">
    <source>
        <dbReference type="Proteomes" id="UP000004699"/>
    </source>
</evidence>